<feature type="transmembrane region" description="Helical" evidence="8">
    <location>
        <begin position="297"/>
        <end position="316"/>
    </location>
</feature>
<keyword evidence="7 8" id="KW-0472">Membrane</keyword>
<dbReference type="PANTHER" id="PTHR32195">
    <property type="entry name" value="OS07G0662800 PROTEIN"/>
    <property type="match status" value="1"/>
</dbReference>
<gene>
    <name evidence="9" type="ORF">A2848_01670</name>
</gene>
<dbReference type="AlphaFoldDB" id="A0A1F6LQZ4"/>
<dbReference type="Proteomes" id="UP000176329">
    <property type="component" value="Unassembled WGS sequence"/>
</dbReference>
<keyword evidence="2" id="KW-0813">Transport</keyword>
<evidence type="ECO:0000313" key="9">
    <source>
        <dbReference type="EMBL" id="OGH61788.1"/>
    </source>
</evidence>
<evidence type="ECO:0000256" key="3">
    <source>
        <dbReference type="ARBA" id="ARBA00022475"/>
    </source>
</evidence>
<keyword evidence="3" id="KW-1003">Cell membrane</keyword>
<feature type="transmembrane region" description="Helical" evidence="8">
    <location>
        <begin position="47"/>
        <end position="69"/>
    </location>
</feature>
<dbReference type="GO" id="GO:0005886">
    <property type="term" value="C:plasma membrane"/>
    <property type="evidence" value="ECO:0007669"/>
    <property type="project" value="UniProtKB-SubCell"/>
</dbReference>
<evidence type="ECO:0000256" key="5">
    <source>
        <dbReference type="ARBA" id="ARBA00022692"/>
    </source>
</evidence>
<sequence>MLFHFVAKKFRVAPWLKAAGVLFSTIVGAGVLGLPFIVARVGVVVGFLYIIAMGLLMCGIHLILAEIVIRTRRHFQLSGLMRLYLGRWAAILMAIIFLGLHFGAMTAYLIGEGESLAAIFGGQPLAWSVIFFIIGSLIIMRGVRAIARFDWWISLLTIGVVALIVFLSAPHATQWTYFPAEFSSLLLPYGVLLFAFHGTSALPELEMIVGTDAHALRKAVIVGSLVPIALYALFAVTVVAVTGVSTSEIATIELGRVVGPRMILIGNIFAIVAMSSSFVTIGQALRRSFQWDYGVSPRIAFALAVGVPLVVYLAGAREFVRVIGFVGATCGTIEIILLLWAYEKNRHSRRRIRGN</sequence>
<evidence type="ECO:0000256" key="1">
    <source>
        <dbReference type="ARBA" id="ARBA00004429"/>
    </source>
</evidence>
<feature type="transmembrane region" description="Helical" evidence="8">
    <location>
        <begin position="219"/>
        <end position="242"/>
    </location>
</feature>
<keyword evidence="5 8" id="KW-0812">Transmembrane</keyword>
<evidence type="ECO:0000256" key="6">
    <source>
        <dbReference type="ARBA" id="ARBA00022989"/>
    </source>
</evidence>
<dbReference type="InterPro" id="IPR018227">
    <property type="entry name" value="Amino_acid_transport_2"/>
</dbReference>
<keyword evidence="6 8" id="KW-1133">Transmembrane helix</keyword>
<feature type="transmembrane region" description="Helical" evidence="8">
    <location>
        <begin position="116"/>
        <end position="139"/>
    </location>
</feature>
<feature type="transmembrane region" description="Helical" evidence="8">
    <location>
        <begin position="21"/>
        <end position="41"/>
    </location>
</feature>
<feature type="transmembrane region" description="Helical" evidence="8">
    <location>
        <begin position="175"/>
        <end position="198"/>
    </location>
</feature>
<feature type="transmembrane region" description="Helical" evidence="8">
    <location>
        <begin position="151"/>
        <end position="169"/>
    </location>
</feature>
<protein>
    <recommendedName>
        <fullName evidence="11">Amino acid transporter transmembrane domain-containing protein</fullName>
    </recommendedName>
</protein>
<proteinExistence type="predicted"/>
<evidence type="ECO:0000256" key="8">
    <source>
        <dbReference type="SAM" id="Phobius"/>
    </source>
</evidence>
<evidence type="ECO:0008006" key="11">
    <source>
        <dbReference type="Google" id="ProtNLM"/>
    </source>
</evidence>
<evidence type="ECO:0000256" key="4">
    <source>
        <dbReference type="ARBA" id="ARBA00022519"/>
    </source>
</evidence>
<dbReference type="EMBL" id="MFPV01000035">
    <property type="protein sequence ID" value="OGH61788.1"/>
    <property type="molecule type" value="Genomic_DNA"/>
</dbReference>
<evidence type="ECO:0000313" key="10">
    <source>
        <dbReference type="Proteomes" id="UP000176329"/>
    </source>
</evidence>
<reference evidence="9 10" key="1">
    <citation type="journal article" date="2016" name="Nat. Commun.">
        <title>Thousands of microbial genomes shed light on interconnected biogeochemical processes in an aquifer system.</title>
        <authorList>
            <person name="Anantharaman K."/>
            <person name="Brown C.T."/>
            <person name="Hug L.A."/>
            <person name="Sharon I."/>
            <person name="Castelle C.J."/>
            <person name="Probst A.J."/>
            <person name="Thomas B.C."/>
            <person name="Singh A."/>
            <person name="Wilkins M.J."/>
            <person name="Karaoz U."/>
            <person name="Brodie E.L."/>
            <person name="Williams K.H."/>
            <person name="Hubbard S.S."/>
            <person name="Banfield J.F."/>
        </authorList>
    </citation>
    <scope>NUCLEOTIDE SEQUENCE [LARGE SCALE GENOMIC DNA]</scope>
</reference>
<name>A0A1F6LQZ4_9BACT</name>
<dbReference type="GO" id="GO:0003333">
    <property type="term" value="P:amino acid transmembrane transport"/>
    <property type="evidence" value="ECO:0007669"/>
    <property type="project" value="InterPro"/>
</dbReference>
<dbReference type="PANTHER" id="PTHR32195:SF26">
    <property type="entry name" value="TRYPTOPHAN OR TYROSINE TRANSPORTER PROTEIN"/>
    <property type="match status" value="1"/>
</dbReference>
<dbReference type="Pfam" id="PF03222">
    <property type="entry name" value="Trp_Tyr_perm"/>
    <property type="match status" value="1"/>
</dbReference>
<keyword evidence="4" id="KW-0997">Cell inner membrane</keyword>
<evidence type="ECO:0000256" key="7">
    <source>
        <dbReference type="ARBA" id="ARBA00023136"/>
    </source>
</evidence>
<evidence type="ECO:0000256" key="2">
    <source>
        <dbReference type="ARBA" id="ARBA00022448"/>
    </source>
</evidence>
<comment type="caution">
    <text evidence="9">The sequence shown here is derived from an EMBL/GenBank/DDBJ whole genome shotgun (WGS) entry which is preliminary data.</text>
</comment>
<feature type="transmembrane region" description="Helical" evidence="8">
    <location>
        <begin position="90"/>
        <end position="110"/>
    </location>
</feature>
<feature type="transmembrane region" description="Helical" evidence="8">
    <location>
        <begin position="262"/>
        <end position="285"/>
    </location>
</feature>
<feature type="transmembrane region" description="Helical" evidence="8">
    <location>
        <begin position="322"/>
        <end position="342"/>
    </location>
</feature>
<accession>A0A1F6LQZ4</accession>
<organism evidence="9 10">
    <name type="scientific">Candidatus Magasanikbacteria bacterium RIFCSPHIGHO2_01_FULL_50_8</name>
    <dbReference type="NCBI Taxonomy" id="1798674"/>
    <lineage>
        <taxon>Bacteria</taxon>
        <taxon>Candidatus Magasanikiibacteriota</taxon>
    </lineage>
</organism>
<dbReference type="Gene3D" id="1.20.1740.10">
    <property type="entry name" value="Amino acid/polyamine transporter I"/>
    <property type="match status" value="1"/>
</dbReference>
<comment type="subcellular location">
    <subcellularLocation>
        <location evidence="1">Cell inner membrane</location>
        <topology evidence="1">Multi-pass membrane protein</topology>
    </subcellularLocation>
</comment>